<dbReference type="Proteomes" id="UP000325440">
    <property type="component" value="Unassembled WGS sequence"/>
</dbReference>
<evidence type="ECO:0000313" key="2">
    <source>
        <dbReference type="Proteomes" id="UP000325440"/>
    </source>
</evidence>
<accession>A0A5E4MHE3</accession>
<name>A0A5E4MHE3_9HEMI</name>
<proteinExistence type="predicted"/>
<gene>
    <name evidence="1" type="ORF">CINCED_3A002277</name>
</gene>
<dbReference type="EMBL" id="CABPRJ010000950">
    <property type="protein sequence ID" value="VVC31653.1"/>
    <property type="molecule type" value="Genomic_DNA"/>
</dbReference>
<protein>
    <submittedName>
        <fullName evidence="1">Uncharacterized protein</fullName>
    </submittedName>
</protein>
<sequence length="139" mass="14997">MVGWQGSLVCTKPCACWAGQVVNGGGRDRFGSILSVCRVVDRCRRCCVVSSSSSAGGVGERPGEVLLVVEGWKVGRWTERETCIDYFPSPPAFGGFNYGGDVWRSGCYPALDCKKRIKFRVCSGAQCASGHVRRPTEAP</sequence>
<dbReference type="AlphaFoldDB" id="A0A5E4MHE3"/>
<organism evidence="1 2">
    <name type="scientific">Cinara cedri</name>
    <dbReference type="NCBI Taxonomy" id="506608"/>
    <lineage>
        <taxon>Eukaryota</taxon>
        <taxon>Metazoa</taxon>
        <taxon>Ecdysozoa</taxon>
        <taxon>Arthropoda</taxon>
        <taxon>Hexapoda</taxon>
        <taxon>Insecta</taxon>
        <taxon>Pterygota</taxon>
        <taxon>Neoptera</taxon>
        <taxon>Paraneoptera</taxon>
        <taxon>Hemiptera</taxon>
        <taxon>Sternorrhyncha</taxon>
        <taxon>Aphidomorpha</taxon>
        <taxon>Aphidoidea</taxon>
        <taxon>Aphididae</taxon>
        <taxon>Lachninae</taxon>
        <taxon>Cinara</taxon>
    </lineage>
</organism>
<evidence type="ECO:0000313" key="1">
    <source>
        <dbReference type="EMBL" id="VVC31653.1"/>
    </source>
</evidence>
<keyword evidence="2" id="KW-1185">Reference proteome</keyword>
<reference evidence="1 2" key="1">
    <citation type="submission" date="2019-08" db="EMBL/GenBank/DDBJ databases">
        <authorList>
            <person name="Alioto T."/>
            <person name="Alioto T."/>
            <person name="Gomez Garrido J."/>
        </authorList>
    </citation>
    <scope>NUCLEOTIDE SEQUENCE [LARGE SCALE GENOMIC DNA]</scope>
</reference>